<evidence type="ECO:0000256" key="4">
    <source>
        <dbReference type="ARBA" id="ARBA00022989"/>
    </source>
</evidence>
<comment type="caution">
    <text evidence="7">The sequence shown here is derived from an EMBL/GenBank/DDBJ whole genome shotgun (WGS) entry which is preliminary data.</text>
</comment>
<reference evidence="7 8" key="1">
    <citation type="journal article" date="2014" name="Mol. Plant">
        <title>Chromosome Scale Genome Assembly and Transcriptome Profiling of Nannochloropsis gaditana in Nitrogen Depletion.</title>
        <authorList>
            <person name="Corteggiani Carpinelli E."/>
            <person name="Telatin A."/>
            <person name="Vitulo N."/>
            <person name="Forcato C."/>
            <person name="D'Angelo M."/>
            <person name="Schiavon R."/>
            <person name="Vezzi A."/>
            <person name="Giacometti G.M."/>
            <person name="Morosinotto T."/>
            <person name="Valle G."/>
        </authorList>
    </citation>
    <scope>NUCLEOTIDE SEQUENCE [LARGE SCALE GENOMIC DNA]</scope>
    <source>
        <strain evidence="7 8">B-31</strain>
    </source>
</reference>
<dbReference type="OrthoDB" id="29023at2759"/>
<dbReference type="PANTHER" id="PTHR13317:SF4">
    <property type="entry name" value="TRANSMEMBRANE ANTERIOR POSTERIOR TRANSFORMATION PROTEIN 1 HOMOLOG"/>
    <property type="match status" value="1"/>
</dbReference>
<comment type="similarity">
    <text evidence="2">Belongs to the TAPT1 family.</text>
</comment>
<feature type="region of interest" description="Disordered" evidence="6">
    <location>
        <begin position="255"/>
        <end position="406"/>
    </location>
</feature>
<dbReference type="AlphaFoldDB" id="W7TQU5"/>
<name>W7TQU5_9STRA</name>
<feature type="region of interest" description="Disordered" evidence="6">
    <location>
        <begin position="434"/>
        <end position="593"/>
    </location>
</feature>
<evidence type="ECO:0000313" key="8">
    <source>
        <dbReference type="Proteomes" id="UP000019335"/>
    </source>
</evidence>
<feature type="compositionally biased region" description="Low complexity" evidence="6">
    <location>
        <begin position="87"/>
        <end position="98"/>
    </location>
</feature>
<evidence type="ECO:0000256" key="3">
    <source>
        <dbReference type="ARBA" id="ARBA00022692"/>
    </source>
</evidence>
<feature type="compositionally biased region" description="Basic residues" evidence="6">
    <location>
        <begin position="555"/>
        <end position="565"/>
    </location>
</feature>
<evidence type="ECO:0000313" key="7">
    <source>
        <dbReference type="EMBL" id="EWM28452.1"/>
    </source>
</evidence>
<dbReference type="GO" id="GO:0005789">
    <property type="term" value="C:endoplasmic reticulum membrane"/>
    <property type="evidence" value="ECO:0007669"/>
    <property type="project" value="TreeGrafter"/>
</dbReference>
<feature type="compositionally biased region" description="Acidic residues" evidence="6">
    <location>
        <begin position="312"/>
        <end position="352"/>
    </location>
</feature>
<feature type="compositionally biased region" description="Low complexity" evidence="6">
    <location>
        <begin position="32"/>
        <end position="43"/>
    </location>
</feature>
<evidence type="ECO:0000256" key="6">
    <source>
        <dbReference type="SAM" id="MobiDB-lite"/>
    </source>
</evidence>
<organism evidence="7 8">
    <name type="scientific">Nannochloropsis gaditana</name>
    <dbReference type="NCBI Taxonomy" id="72520"/>
    <lineage>
        <taxon>Eukaryota</taxon>
        <taxon>Sar</taxon>
        <taxon>Stramenopiles</taxon>
        <taxon>Ochrophyta</taxon>
        <taxon>Eustigmatophyceae</taxon>
        <taxon>Eustigmatales</taxon>
        <taxon>Monodopsidaceae</taxon>
        <taxon>Nannochloropsis</taxon>
    </lineage>
</organism>
<keyword evidence="5" id="KW-0472">Membrane</keyword>
<proteinExistence type="inferred from homology"/>
<keyword evidence="4" id="KW-1133">Transmembrane helix</keyword>
<feature type="compositionally biased region" description="Polar residues" evidence="6">
    <location>
        <begin position="99"/>
        <end position="108"/>
    </location>
</feature>
<protein>
    <submittedName>
        <fullName evidence="7">Uncharacterized protein</fullName>
    </submittedName>
</protein>
<dbReference type="EMBL" id="AZIL01000294">
    <property type="protein sequence ID" value="EWM28452.1"/>
    <property type="molecule type" value="Genomic_DNA"/>
</dbReference>
<feature type="compositionally biased region" description="Polar residues" evidence="6">
    <location>
        <begin position="54"/>
        <end position="86"/>
    </location>
</feature>
<feature type="compositionally biased region" description="Low complexity" evidence="6">
    <location>
        <begin position="133"/>
        <end position="147"/>
    </location>
</feature>
<feature type="compositionally biased region" description="Basic and acidic residues" evidence="6">
    <location>
        <begin position="484"/>
        <end position="495"/>
    </location>
</feature>
<feature type="non-terminal residue" evidence="7">
    <location>
        <position position="697"/>
    </location>
</feature>
<evidence type="ECO:0000256" key="1">
    <source>
        <dbReference type="ARBA" id="ARBA00004141"/>
    </source>
</evidence>
<dbReference type="PANTHER" id="PTHR13317">
    <property type="entry name" value="TRANSMEMBRANE ANTERIOR POSTERIOR TRANSFORMATION PROTEIN 1 HOMOLOG"/>
    <property type="match status" value="1"/>
</dbReference>
<keyword evidence="8" id="KW-1185">Reference proteome</keyword>
<comment type="subcellular location">
    <subcellularLocation>
        <location evidence="1">Membrane</location>
        <topology evidence="1">Multi-pass membrane protein</topology>
    </subcellularLocation>
</comment>
<feature type="compositionally biased region" description="Low complexity" evidence="6">
    <location>
        <begin position="266"/>
        <end position="276"/>
    </location>
</feature>
<evidence type="ECO:0000256" key="2">
    <source>
        <dbReference type="ARBA" id="ARBA00008803"/>
    </source>
</evidence>
<feature type="region of interest" description="Disordered" evidence="6">
    <location>
        <begin position="173"/>
        <end position="214"/>
    </location>
</feature>
<accession>W7TQU5</accession>
<dbReference type="InterPro" id="IPR008010">
    <property type="entry name" value="Tatp1"/>
</dbReference>
<dbReference type="Proteomes" id="UP000019335">
    <property type="component" value="Chromosome 4"/>
</dbReference>
<keyword evidence="3" id="KW-0812">Transmembrane</keyword>
<sequence>MTSTATTLATCAHQPPTSYTPVTAFTDFETSGGEAAGPWGEGAEQQHFPDDCGSESSTALRASHAPSQPTAPQEISSKGRTTTDDNSVATASHVASSSLPSTASVNNPNDHEEGPQQEPIARPHGHSDTGPLDSDSCASRTSSTSADLVSDVHVPPAVLEKLLRRLECLEAQMGRRQRREEEETPCSHSRRARPQRPRLHDPSRSSFGARLASRPLSLQTADSFLELQSATVRAKNVGRSHPAWPLLRSLDTIDLPDSARNSPTHSTASSSRSTGSGRFGAGGEAGGEEGSEGDGEKKCMLSSSSSSSHSEEAEEEEEEEQADVVEEEEEEEELEEEEEEEEVEVEEKEEEEEKVRITSFVQKEEEIRERMEEEVGKEEGTKEATGVQESETTLKEADTGIGGGLGLVEGSVEWRQRRRKLSLPEGLLGKAGPALAKARRDVAPLGGAEQGVGKEKEARKPAAGGTDVANKGGAAVADAPCRYTRTEEGGKDEGKGIYPVAQDTATLCPLPPIPSSSSSSPLPRPGEAPPPSLPPSSLSTTRRRRSNSTHSDTIRHRRHHHHHSLACKGGAALLSPPSTPTHSSSTGSWPGLPPAATRGKAAFSLLPSLPASLQSFRVYVWHEVFGAQHYYGNDEDAAEVTAKADGVVQNFLHVPAQLEECLAFGLVVCIDAFLYALTVLPLRVTAALGRLLTARYG</sequence>
<evidence type="ECO:0000256" key="5">
    <source>
        <dbReference type="ARBA" id="ARBA00023136"/>
    </source>
</evidence>
<feature type="compositionally biased region" description="Basic residues" evidence="6">
    <location>
        <begin position="188"/>
        <end position="197"/>
    </location>
</feature>
<feature type="compositionally biased region" description="Polar residues" evidence="6">
    <location>
        <begin position="1"/>
        <end position="23"/>
    </location>
</feature>
<feature type="compositionally biased region" description="Basic and acidic residues" evidence="6">
    <location>
        <begin position="362"/>
        <end position="382"/>
    </location>
</feature>
<gene>
    <name evidence="7" type="ORF">Naga_100636g4</name>
</gene>
<feature type="compositionally biased region" description="Pro residues" evidence="6">
    <location>
        <begin position="522"/>
        <end position="534"/>
    </location>
</feature>
<feature type="region of interest" description="Disordered" evidence="6">
    <location>
        <begin position="1"/>
        <end position="148"/>
    </location>
</feature>